<dbReference type="PANTHER" id="PTHR45833:SF1">
    <property type="entry name" value="METHIONINE SYNTHASE"/>
    <property type="match status" value="1"/>
</dbReference>
<dbReference type="GO" id="GO:0046653">
    <property type="term" value="P:tetrahydrofolate metabolic process"/>
    <property type="evidence" value="ECO:0007669"/>
    <property type="project" value="TreeGrafter"/>
</dbReference>
<dbReference type="Gene3D" id="1.10.1240.10">
    <property type="entry name" value="Methionine synthase domain"/>
    <property type="match status" value="1"/>
</dbReference>
<dbReference type="GO" id="GO:0008705">
    <property type="term" value="F:methionine synthase activity"/>
    <property type="evidence" value="ECO:0007669"/>
    <property type="project" value="TreeGrafter"/>
</dbReference>
<dbReference type="GO" id="GO:0031419">
    <property type="term" value="F:cobalamin binding"/>
    <property type="evidence" value="ECO:0007669"/>
    <property type="project" value="InterPro"/>
</dbReference>
<dbReference type="PANTHER" id="PTHR45833">
    <property type="entry name" value="METHIONINE SYNTHASE"/>
    <property type="match status" value="1"/>
</dbReference>
<keyword evidence="8" id="KW-1185">Reference proteome</keyword>
<dbReference type="GO" id="GO:0046872">
    <property type="term" value="F:metal ion binding"/>
    <property type="evidence" value="ECO:0007669"/>
    <property type="project" value="UniProtKB-KW"/>
</dbReference>
<proteinExistence type="inferred from homology"/>
<evidence type="ECO:0000313" key="7">
    <source>
        <dbReference type="EMBL" id="CEJ06898.1"/>
    </source>
</evidence>
<dbReference type="SUPFAM" id="SSF52242">
    <property type="entry name" value="Cobalamin (vitamin B12)-binding domain"/>
    <property type="match status" value="1"/>
</dbReference>
<gene>
    <name evidence="7" type="ORF">DEACI_1352</name>
    <name evidence="6" type="ORF">DEACI_1677</name>
</gene>
<protein>
    <submittedName>
        <fullName evidence="6">Cobalamin (Vitamin B12)-binding domain protein</fullName>
    </submittedName>
    <submittedName>
        <fullName evidence="7">Dimethylamine corrinoid protein</fullName>
    </submittedName>
</protein>
<dbReference type="EMBL" id="CDGJ01000036">
    <property type="protein sequence ID" value="CEJ06898.1"/>
    <property type="molecule type" value="Genomic_DNA"/>
</dbReference>
<dbReference type="SUPFAM" id="SSF47644">
    <property type="entry name" value="Methionine synthase domain"/>
    <property type="match status" value="1"/>
</dbReference>
<dbReference type="InterPro" id="IPR036594">
    <property type="entry name" value="Meth_synthase_dom"/>
</dbReference>
<feature type="domain" description="B12-binding N-terminal" evidence="5">
    <location>
        <begin position="1"/>
        <end position="87"/>
    </location>
</feature>
<dbReference type="EMBL" id="LR746496">
    <property type="protein sequence ID" value="CAA7601024.1"/>
    <property type="molecule type" value="Genomic_DNA"/>
</dbReference>
<dbReference type="SMART" id="SM01018">
    <property type="entry name" value="B12-binding_2"/>
    <property type="match status" value="1"/>
</dbReference>
<organism evidence="6">
    <name type="scientific">Acididesulfobacillus acetoxydans</name>
    <dbReference type="NCBI Taxonomy" id="1561005"/>
    <lineage>
        <taxon>Bacteria</taxon>
        <taxon>Bacillati</taxon>
        <taxon>Bacillota</taxon>
        <taxon>Clostridia</taxon>
        <taxon>Eubacteriales</taxon>
        <taxon>Peptococcaceae</taxon>
        <taxon>Acididesulfobacillus</taxon>
    </lineage>
</organism>
<dbReference type="FunFam" id="3.40.50.280:FF:000003">
    <property type="entry name" value="Dimethylamine methyltransferase corrinoid protein"/>
    <property type="match status" value="1"/>
</dbReference>
<evidence type="ECO:0000256" key="3">
    <source>
        <dbReference type="ARBA" id="ARBA00023285"/>
    </source>
</evidence>
<dbReference type="PROSITE" id="PS51332">
    <property type="entry name" value="B12_BINDING"/>
    <property type="match status" value="1"/>
</dbReference>
<dbReference type="KEGG" id="aacx:DEACI_1677"/>
<keyword evidence="2" id="KW-0479">Metal-binding</keyword>
<dbReference type="Gene3D" id="3.40.50.280">
    <property type="entry name" value="Cobalamin-binding domain"/>
    <property type="match status" value="1"/>
</dbReference>
<dbReference type="CDD" id="cd02070">
    <property type="entry name" value="corrinoid_protein_B12-BD"/>
    <property type="match status" value="1"/>
</dbReference>
<reference evidence="7" key="1">
    <citation type="submission" date="2014-11" db="EMBL/GenBank/DDBJ databases">
        <authorList>
            <person name="Hornung B.V."/>
        </authorList>
    </citation>
    <scope>NUCLEOTIDE SEQUENCE</scope>
    <source>
        <strain evidence="7">INE</strain>
    </source>
</reference>
<comment type="similarity">
    <text evidence="1">Belongs to the methylamine corrinoid protein family.</text>
</comment>
<dbReference type="GO" id="GO:0005829">
    <property type="term" value="C:cytosol"/>
    <property type="evidence" value="ECO:0007669"/>
    <property type="project" value="TreeGrafter"/>
</dbReference>
<dbReference type="InterPro" id="IPR036724">
    <property type="entry name" value="Cobalamin-bd_sf"/>
</dbReference>
<dbReference type="Pfam" id="PF02310">
    <property type="entry name" value="B12-binding"/>
    <property type="match status" value="1"/>
</dbReference>
<dbReference type="Proteomes" id="UP000836597">
    <property type="component" value="Chromosome"/>
</dbReference>
<accession>A0A8S0WN45</accession>
<dbReference type="GO" id="GO:0050667">
    <property type="term" value="P:homocysteine metabolic process"/>
    <property type="evidence" value="ECO:0007669"/>
    <property type="project" value="TreeGrafter"/>
</dbReference>
<dbReference type="PROSITE" id="PS51337">
    <property type="entry name" value="B12_BINDING_NTER"/>
    <property type="match status" value="1"/>
</dbReference>
<keyword evidence="3" id="KW-0170">Cobalt</keyword>
<evidence type="ECO:0000259" key="4">
    <source>
        <dbReference type="PROSITE" id="PS51332"/>
    </source>
</evidence>
<dbReference type="RefSeq" id="WP_240984601.1">
    <property type="nucleotide sequence ID" value="NZ_CDGJ01000036.1"/>
</dbReference>
<name>A0A8S0WN45_9FIRM</name>
<feature type="domain" description="B12-binding" evidence="4">
    <location>
        <begin position="87"/>
        <end position="209"/>
    </location>
</feature>
<dbReference type="AlphaFoldDB" id="A0A8S0WN45"/>
<evidence type="ECO:0000313" key="8">
    <source>
        <dbReference type="Proteomes" id="UP001071230"/>
    </source>
</evidence>
<evidence type="ECO:0000313" key="6">
    <source>
        <dbReference type="EMBL" id="CAA7601024.1"/>
    </source>
</evidence>
<dbReference type="Pfam" id="PF02607">
    <property type="entry name" value="B12-binding_2"/>
    <property type="match status" value="1"/>
</dbReference>
<evidence type="ECO:0000256" key="1">
    <source>
        <dbReference type="ARBA" id="ARBA00010854"/>
    </source>
</evidence>
<dbReference type="InterPro" id="IPR050554">
    <property type="entry name" value="Met_Synthase/Corrinoid"/>
</dbReference>
<dbReference type="Proteomes" id="UP001071230">
    <property type="component" value="Unassembled WGS sequence"/>
</dbReference>
<reference evidence="6" key="2">
    <citation type="submission" date="2020-01" db="EMBL/GenBank/DDBJ databases">
        <authorList>
            <person name="Hornung B."/>
        </authorList>
    </citation>
    <scope>NUCLEOTIDE SEQUENCE</scope>
    <source>
        <strain evidence="6">PacBioINE</strain>
    </source>
</reference>
<evidence type="ECO:0000259" key="5">
    <source>
        <dbReference type="PROSITE" id="PS51337"/>
    </source>
</evidence>
<dbReference type="InterPro" id="IPR003759">
    <property type="entry name" value="Cbl-bd_cap"/>
</dbReference>
<sequence length="209" mass="22518">MLREEIREHVILGHATETETGVQELLTAQVSVDEIIQQVLVPAMAVVGEKFRRNEIFVPEMLIAARAMQAGLAVLEPLILQTGRQYMGRVVIGTVKGDLHDIGKKLVATMLQGAGWEVIDLGVDVAPEKFLQAVKEHKPEVVGLSALLTTTMPNMKATIELLKEEGVRDQVHVMVGGAPVTEKFAKEVGADGFAADAGEAVEKCAAFVV</sequence>
<dbReference type="InterPro" id="IPR006158">
    <property type="entry name" value="Cobalamin-bd"/>
</dbReference>
<evidence type="ECO:0000256" key="2">
    <source>
        <dbReference type="ARBA" id="ARBA00022723"/>
    </source>
</evidence>